<dbReference type="InterPro" id="IPR013087">
    <property type="entry name" value="Znf_C2H2_type"/>
</dbReference>
<dbReference type="Pfam" id="PF25431">
    <property type="entry name" value="zf-C17orf113"/>
    <property type="match status" value="1"/>
</dbReference>
<keyword evidence="5" id="KW-1185">Reference proteome</keyword>
<name>A0A4W3HW83_CALMI</name>
<reference evidence="5" key="3">
    <citation type="journal article" date="2014" name="Nature">
        <title>Elephant shark genome provides unique insights into gnathostome evolution.</title>
        <authorList>
            <consortium name="International Elephant Shark Genome Sequencing Consortium"/>
            <person name="Venkatesh B."/>
            <person name="Lee A.P."/>
            <person name="Ravi V."/>
            <person name="Maurya A.K."/>
            <person name="Lian M.M."/>
            <person name="Swann J.B."/>
            <person name="Ohta Y."/>
            <person name="Flajnik M.F."/>
            <person name="Sutoh Y."/>
            <person name="Kasahara M."/>
            <person name="Hoon S."/>
            <person name="Gangu V."/>
            <person name="Roy S.W."/>
            <person name="Irimia M."/>
            <person name="Korzh V."/>
            <person name="Kondrychyn I."/>
            <person name="Lim Z.W."/>
            <person name="Tay B.H."/>
            <person name="Tohari S."/>
            <person name="Kong K.W."/>
            <person name="Ho S."/>
            <person name="Lorente-Galdos B."/>
            <person name="Quilez J."/>
            <person name="Marques-Bonet T."/>
            <person name="Raney B.J."/>
            <person name="Ingham P.W."/>
            <person name="Tay A."/>
            <person name="Hillier L.W."/>
            <person name="Minx P."/>
            <person name="Boehm T."/>
            <person name="Wilson R.K."/>
            <person name="Brenner S."/>
            <person name="Warren W.C."/>
        </authorList>
    </citation>
    <scope>NUCLEOTIDE SEQUENCE [LARGE SCALE GENOMIC DNA]</scope>
</reference>
<feature type="region of interest" description="Disordered" evidence="2">
    <location>
        <begin position="173"/>
        <end position="233"/>
    </location>
</feature>
<dbReference type="AlphaFoldDB" id="A0A4W3HW83"/>
<keyword evidence="1" id="KW-0862">Zinc</keyword>
<evidence type="ECO:0000313" key="5">
    <source>
        <dbReference type="Proteomes" id="UP000314986"/>
    </source>
</evidence>
<evidence type="ECO:0000256" key="1">
    <source>
        <dbReference type="PROSITE-ProRule" id="PRU00042"/>
    </source>
</evidence>
<dbReference type="Gene3D" id="3.30.160.60">
    <property type="entry name" value="Classic Zinc Finger"/>
    <property type="match status" value="1"/>
</dbReference>
<dbReference type="Proteomes" id="UP000314986">
    <property type="component" value="Unassembled WGS sequence"/>
</dbReference>
<dbReference type="Ensembl" id="ENSCMIT00000013611.1">
    <property type="protein sequence ID" value="ENSCMIP00000013319.1"/>
    <property type="gene ID" value="ENSCMIG00000006697.1"/>
</dbReference>
<dbReference type="PROSITE" id="PS50157">
    <property type="entry name" value="ZINC_FINGER_C2H2_2"/>
    <property type="match status" value="1"/>
</dbReference>
<sequence>MDIQPDIFSYLLHLMYTGKGPKQPVDPSRLEEGIRFLHAYNLVHDPGHSAGFAAHHELLPLQSPNLYGIQISGSHKLSVSSPSAGGLRDLQPPALRNGSEPLAAPSPSSVHEQRYSRGPEPGTPEEHSPAPAPTPAPRGLQVSGLNLKRGKSHKLYSCHYCGERFSTRSSLRDHLYSHSSGPPGESKPPLASEELEKAEGAELRSKAPEQGDGSIADETPHTIVTEPETPDTGAHFSLARKRKFSCLMCGHCSETELGSSPQAREDTMASDVSSNGQKLAVIQVSAGEMERAFREVFAQYGRPHAHCHYKCRQINCERVQLSYKRGDKFVHKWLSNKDLTYCERTGIYWLLYEEGQGMFCFLCRKHDTQNKQNKTKVFNGTPAVRYKKAALQVHAESQQHMAAVQAELNARASGHQVVERVKEMEETGMLFVLFLAAYWLAREDIPSSKLLSLLRLMSEAGLRGLTHFRRSETLREIFVSLGNVIQEQVVRGVQRAGCYGLLSDQVSGGDLLSSVQYVDPHSAEVRTGFLCVDGLMGWAGGSQAEAVVELIRDRLRRLELPEHQMASLVTDGSEVMIGEKVGVAARLRELNPSLIAVHCLRHELGLAGSPSCPHCRYLAMVEGYLQQLWGLLETSPGLCAAYLQAQLEAKGLVAPTSGRTTRALLRRLARVCRHRRLNIEASVDAAYRDYIALVRVLMEAEAGSAAASGLLAQLSTVRFLGALAILRETCPILSGLGKVFHKGSVNFFNVEPSVKYAVYRLNEVTGSKAPLARLQEELQSGGDWRGPG</sequence>
<accession>A0A4W3HW83</accession>
<dbReference type="InterPro" id="IPR036236">
    <property type="entry name" value="Znf_C2H2_sf"/>
</dbReference>
<keyword evidence="1" id="KW-0479">Metal-binding</keyword>
<dbReference type="PANTHER" id="PTHR46880">
    <property type="entry name" value="RAS-ASSOCIATING DOMAIN-CONTAINING PROTEIN"/>
    <property type="match status" value="1"/>
</dbReference>
<dbReference type="PROSITE" id="PS00028">
    <property type="entry name" value="ZINC_FINGER_C2H2_1"/>
    <property type="match status" value="1"/>
</dbReference>
<dbReference type="GO" id="GO:0008270">
    <property type="term" value="F:zinc ion binding"/>
    <property type="evidence" value="ECO:0007669"/>
    <property type="project" value="UniProtKB-KW"/>
</dbReference>
<evidence type="ECO:0000256" key="2">
    <source>
        <dbReference type="SAM" id="MobiDB-lite"/>
    </source>
</evidence>
<reference evidence="4" key="5">
    <citation type="submission" date="2025-09" db="UniProtKB">
        <authorList>
            <consortium name="Ensembl"/>
        </authorList>
    </citation>
    <scope>IDENTIFICATION</scope>
</reference>
<dbReference type="STRING" id="7868.ENSCMIP00000013319"/>
<protein>
    <recommendedName>
        <fullName evidence="3">C2H2-type domain-containing protein</fullName>
    </recommendedName>
</protein>
<dbReference type="PANTHER" id="PTHR46880:SF5">
    <property type="entry name" value="DUF4371 DOMAIN-CONTAINING PROTEIN"/>
    <property type="match status" value="1"/>
</dbReference>
<dbReference type="GeneTree" id="ENSGT00940000159887"/>
<reference evidence="4" key="4">
    <citation type="submission" date="2025-08" db="UniProtKB">
        <authorList>
            <consortium name="Ensembl"/>
        </authorList>
    </citation>
    <scope>IDENTIFICATION</scope>
</reference>
<organism evidence="4 5">
    <name type="scientific">Callorhinchus milii</name>
    <name type="common">Ghost shark</name>
    <dbReference type="NCBI Taxonomy" id="7868"/>
    <lineage>
        <taxon>Eukaryota</taxon>
        <taxon>Metazoa</taxon>
        <taxon>Chordata</taxon>
        <taxon>Craniata</taxon>
        <taxon>Vertebrata</taxon>
        <taxon>Chondrichthyes</taxon>
        <taxon>Holocephali</taxon>
        <taxon>Chimaeriformes</taxon>
        <taxon>Callorhinchidae</taxon>
        <taxon>Callorhinchus</taxon>
    </lineage>
</organism>
<keyword evidence="1" id="KW-0863">Zinc-finger</keyword>
<reference evidence="5" key="2">
    <citation type="journal article" date="2007" name="PLoS Biol.">
        <title>Survey sequencing and comparative analysis of the elephant shark (Callorhinchus milii) genome.</title>
        <authorList>
            <person name="Venkatesh B."/>
            <person name="Kirkness E.F."/>
            <person name="Loh Y.H."/>
            <person name="Halpern A.L."/>
            <person name="Lee A.P."/>
            <person name="Johnson J."/>
            <person name="Dandona N."/>
            <person name="Viswanathan L.D."/>
            <person name="Tay A."/>
            <person name="Venter J.C."/>
            <person name="Strausberg R.L."/>
            <person name="Brenner S."/>
        </authorList>
    </citation>
    <scope>NUCLEOTIDE SEQUENCE [LARGE SCALE GENOMIC DNA]</scope>
</reference>
<proteinExistence type="predicted"/>
<evidence type="ECO:0000259" key="3">
    <source>
        <dbReference type="PROSITE" id="PS50157"/>
    </source>
</evidence>
<dbReference type="InterPro" id="IPR057456">
    <property type="entry name" value="Znf_C17orf113"/>
</dbReference>
<reference evidence="5" key="1">
    <citation type="journal article" date="2006" name="Science">
        <title>Ancient noncoding elements conserved in the human genome.</title>
        <authorList>
            <person name="Venkatesh B."/>
            <person name="Kirkness E.F."/>
            <person name="Loh Y.H."/>
            <person name="Halpern A.L."/>
            <person name="Lee A.P."/>
            <person name="Johnson J."/>
            <person name="Dandona N."/>
            <person name="Viswanathan L.D."/>
            <person name="Tay A."/>
            <person name="Venter J.C."/>
            <person name="Strausberg R.L."/>
            <person name="Brenner S."/>
        </authorList>
    </citation>
    <scope>NUCLEOTIDE SEQUENCE [LARGE SCALE GENOMIC DNA]</scope>
</reference>
<feature type="region of interest" description="Disordered" evidence="2">
    <location>
        <begin position="78"/>
        <end position="142"/>
    </location>
</feature>
<dbReference type="InParanoid" id="A0A4W3HW83"/>
<dbReference type="SUPFAM" id="SSF57667">
    <property type="entry name" value="beta-beta-alpha zinc fingers"/>
    <property type="match status" value="1"/>
</dbReference>
<feature type="compositionally biased region" description="Basic and acidic residues" evidence="2">
    <location>
        <begin position="194"/>
        <end position="209"/>
    </location>
</feature>
<feature type="domain" description="C2H2-type" evidence="3">
    <location>
        <begin position="156"/>
        <end position="183"/>
    </location>
</feature>
<dbReference type="SMART" id="SM00355">
    <property type="entry name" value="ZnF_C2H2"/>
    <property type="match status" value="1"/>
</dbReference>
<evidence type="ECO:0000313" key="4">
    <source>
        <dbReference type="Ensembl" id="ENSCMIP00000013319.1"/>
    </source>
</evidence>